<dbReference type="PROSITE" id="PS51257">
    <property type="entry name" value="PROKAR_LIPOPROTEIN"/>
    <property type="match status" value="1"/>
</dbReference>
<sequence length="244" mass="27611">MLKPFLFVCFVFCILQGCKTIDIRQTSQTNTTQQVVLGSIGLGKDFLLQNEFNNTAIPNYKTSLKVAVKVVPFNKQTYKSFIKAKALQPANVKIHYVDSIKNKPKYVKLQIADKVAVIDALNNTENTSVKKYLSNNTNATVLTSISLALNQNNLDALTHADAVFLIEKGLKTYVLKLYKDGKQTQFIQFNQGVVFTYKTSNCCWQENKKHQVDIVDLVTEFNSCPNKTYRSAKRAEKKMSTLNF</sequence>
<evidence type="ECO:0000313" key="1">
    <source>
        <dbReference type="EMBL" id="AUP79692.1"/>
    </source>
</evidence>
<evidence type="ECO:0008006" key="3">
    <source>
        <dbReference type="Google" id="ProtNLM"/>
    </source>
</evidence>
<keyword evidence="2" id="KW-1185">Reference proteome</keyword>
<organism evidence="1 2">
    <name type="scientific">Flavivirga eckloniae</name>
    <dbReference type="NCBI Taxonomy" id="1803846"/>
    <lineage>
        <taxon>Bacteria</taxon>
        <taxon>Pseudomonadati</taxon>
        <taxon>Bacteroidota</taxon>
        <taxon>Flavobacteriia</taxon>
        <taxon>Flavobacteriales</taxon>
        <taxon>Flavobacteriaceae</taxon>
        <taxon>Flavivirga</taxon>
    </lineage>
</organism>
<gene>
    <name evidence="1" type="ORF">C1H87_13635</name>
</gene>
<dbReference type="Proteomes" id="UP000235826">
    <property type="component" value="Chromosome"/>
</dbReference>
<evidence type="ECO:0000313" key="2">
    <source>
        <dbReference type="Proteomes" id="UP000235826"/>
    </source>
</evidence>
<dbReference type="EMBL" id="CP025791">
    <property type="protein sequence ID" value="AUP79692.1"/>
    <property type="molecule type" value="Genomic_DNA"/>
</dbReference>
<protein>
    <recommendedName>
        <fullName evidence="3">Lipoprotein</fullName>
    </recommendedName>
</protein>
<dbReference type="RefSeq" id="WP_102756345.1">
    <property type="nucleotide sequence ID" value="NZ_CP025791.1"/>
</dbReference>
<proteinExistence type="predicted"/>
<dbReference type="OrthoDB" id="1186960at2"/>
<dbReference type="AlphaFoldDB" id="A0A2K9PRK0"/>
<name>A0A2K9PRK0_9FLAO</name>
<reference evidence="1 2" key="1">
    <citation type="submission" date="2018-01" db="EMBL/GenBank/DDBJ databases">
        <title>Complete genome sequence of Flavivirga eckloniae ECD14 isolated from seaweed Ecklonia cava.</title>
        <authorList>
            <person name="Lee J.H."/>
            <person name="Baik K.S."/>
            <person name="Seong C.N."/>
        </authorList>
    </citation>
    <scope>NUCLEOTIDE SEQUENCE [LARGE SCALE GENOMIC DNA]</scope>
    <source>
        <strain evidence="1 2">ECD14</strain>
    </source>
</reference>
<accession>A0A2K9PRK0</accession>
<dbReference type="KEGG" id="fek:C1H87_13635"/>